<feature type="compositionally biased region" description="Gly residues" evidence="1">
    <location>
        <begin position="241"/>
        <end position="257"/>
    </location>
</feature>
<proteinExistence type="predicted"/>
<sequence length="624" mass="59865">MRNLRIKWLAVVTVLLSHIIFIPDASANNCSVTYGTVSGTTRSAQITTGSGCVWAVPAGVTSLSYLLVGGGGGGGGARASANGTLGGGGGGAGGRVFASTLSVVAGSQITITVGTGGAGGAASTDGGNGSSTSITYLGSNTTVGAGNGGKGSNSTFDQANLSGDGGANNLYSGGASDWDGGGGGAGAGGIGPNGIDIGGQGGTGGAGGIGVSSSILGTARFFGGGGGGGGTPSANANETDGFGGAGGSGVGGSGGGGAGVAPTAGAANTGSGGGAGGWRNTSTDAQRAGAAGANGIVVFTFTKATAASISSIAITSSAGADRTYSLGTTINVTVGFSETVTVTGTPLIPIVGLSSRNLSYSSGSGSSTLVFAYTVQSTDLNLTGISITANSLTLNSGTFTDTGGLAPTITHSAISASSNHLVDGVAPTISTSAAISITENSTTVATLVASETATWEVLGGTDSAFFALETSTGILSISSRDFEDPQDGGGNNVYEVSIRAIDLGSNASTSRTFSVTITNLAEVATIGAPTLTATAAKGISVNITISVDVAGKVRFFVNGKRIANCLSVATTGTAPSLTATCAWKPSTTGRTTLHAVLTPTSNQYLGATSATLNTFVNRRTNTRS</sequence>
<dbReference type="EMBL" id="CAEZSP010000059">
    <property type="protein sequence ID" value="CAB4548549.1"/>
    <property type="molecule type" value="Genomic_DNA"/>
</dbReference>
<feature type="domain" description="Glycine-rich" evidence="2">
    <location>
        <begin position="51"/>
        <end position="301"/>
    </location>
</feature>
<dbReference type="AlphaFoldDB" id="A0A6J6CE02"/>
<name>A0A6J6CE02_9ZZZZ</name>
<dbReference type="InterPro" id="IPR049304">
    <property type="entry name" value="Gly_rich_dom"/>
</dbReference>
<feature type="region of interest" description="Disordered" evidence="1">
    <location>
        <begin position="229"/>
        <end position="257"/>
    </location>
</feature>
<evidence type="ECO:0000256" key="1">
    <source>
        <dbReference type="SAM" id="MobiDB-lite"/>
    </source>
</evidence>
<evidence type="ECO:0000259" key="2">
    <source>
        <dbReference type="Pfam" id="PF21722"/>
    </source>
</evidence>
<organism evidence="3">
    <name type="scientific">freshwater metagenome</name>
    <dbReference type="NCBI Taxonomy" id="449393"/>
    <lineage>
        <taxon>unclassified sequences</taxon>
        <taxon>metagenomes</taxon>
        <taxon>ecological metagenomes</taxon>
    </lineage>
</organism>
<reference evidence="3" key="1">
    <citation type="submission" date="2020-05" db="EMBL/GenBank/DDBJ databases">
        <authorList>
            <person name="Chiriac C."/>
            <person name="Salcher M."/>
            <person name="Ghai R."/>
            <person name="Kavagutti S V."/>
        </authorList>
    </citation>
    <scope>NUCLEOTIDE SEQUENCE</scope>
</reference>
<accession>A0A6J6CE02</accession>
<gene>
    <name evidence="3" type="ORF">UFOPK1440_00966</name>
</gene>
<evidence type="ECO:0000313" key="3">
    <source>
        <dbReference type="EMBL" id="CAB4548549.1"/>
    </source>
</evidence>
<dbReference type="Pfam" id="PF21722">
    <property type="entry name" value="Gly_rich_2"/>
    <property type="match status" value="1"/>
</dbReference>
<protein>
    <submittedName>
        <fullName evidence="3">Unannotated protein</fullName>
    </submittedName>
</protein>